<organism evidence="1 2">
    <name type="scientific">Anaeromonas frigoriresistens</name>
    <dbReference type="NCBI Taxonomy" id="2683708"/>
    <lineage>
        <taxon>Bacteria</taxon>
        <taxon>Bacillati</taxon>
        <taxon>Bacillota</taxon>
        <taxon>Tissierellia</taxon>
        <taxon>Tissierellales</taxon>
        <taxon>Thermohalobacteraceae</taxon>
        <taxon>Anaeromonas</taxon>
    </lineage>
</organism>
<name>A0A942Z8I5_9FIRM</name>
<dbReference type="Proteomes" id="UP000724672">
    <property type="component" value="Unassembled WGS sequence"/>
</dbReference>
<gene>
    <name evidence="1" type="ORF">GOQ27_15235</name>
</gene>
<dbReference type="AlphaFoldDB" id="A0A942Z8I5"/>
<reference evidence="1" key="1">
    <citation type="submission" date="2019-12" db="EMBL/GenBank/DDBJ databases">
        <title>Clostridiaceae gen. nov. sp. nov., isolated from sediment in Xinjiang, China.</title>
        <authorList>
            <person name="Zhang R."/>
        </authorList>
    </citation>
    <scope>NUCLEOTIDE SEQUENCE</scope>
    <source>
        <strain evidence="1">D2Q-11</strain>
    </source>
</reference>
<accession>A0A942Z8I5</accession>
<proteinExistence type="predicted"/>
<evidence type="ECO:0000313" key="2">
    <source>
        <dbReference type="Proteomes" id="UP000724672"/>
    </source>
</evidence>
<comment type="caution">
    <text evidence="1">The sequence shown here is derived from an EMBL/GenBank/DDBJ whole genome shotgun (WGS) entry which is preliminary data.</text>
</comment>
<evidence type="ECO:0000313" key="1">
    <source>
        <dbReference type="EMBL" id="MBS4539827.1"/>
    </source>
</evidence>
<protein>
    <submittedName>
        <fullName evidence="1">Uncharacterized protein</fullName>
    </submittedName>
</protein>
<keyword evidence="2" id="KW-1185">Reference proteome</keyword>
<dbReference type="RefSeq" id="WP_203367740.1">
    <property type="nucleotide sequence ID" value="NZ_WSFT01000053.1"/>
</dbReference>
<sequence length="52" mass="6402">MAKVHLNYSKNEFMNSTMKEIVDLWKLHGEFNGWKFKKEKNQDRRVYIDQIL</sequence>
<dbReference type="EMBL" id="WSFT01000053">
    <property type="protein sequence ID" value="MBS4539827.1"/>
    <property type="molecule type" value="Genomic_DNA"/>
</dbReference>